<dbReference type="Pfam" id="PF03471">
    <property type="entry name" value="CorC_HlyC"/>
    <property type="match status" value="1"/>
</dbReference>
<dbReference type="SMART" id="SM00116">
    <property type="entry name" value="CBS"/>
    <property type="match status" value="2"/>
</dbReference>
<keyword evidence="11" id="KW-0732">Signal</keyword>
<dbReference type="PROSITE" id="PS51371">
    <property type="entry name" value="CBS"/>
    <property type="match status" value="2"/>
</dbReference>
<keyword evidence="5 9" id="KW-1133">Transmembrane helix</keyword>
<feature type="domain" description="CBS" evidence="12">
    <location>
        <begin position="197"/>
        <end position="257"/>
    </location>
</feature>
<comment type="subcellular location">
    <subcellularLocation>
        <location evidence="1">Membrane</location>
        <topology evidence="1">Multi-pass membrane protein</topology>
    </subcellularLocation>
</comment>
<organism evidence="14 15">
    <name type="scientific">Ruminococcus callidus ATCC 27760</name>
    <dbReference type="NCBI Taxonomy" id="411473"/>
    <lineage>
        <taxon>Bacteria</taxon>
        <taxon>Bacillati</taxon>
        <taxon>Bacillota</taxon>
        <taxon>Clostridia</taxon>
        <taxon>Eubacteriales</taxon>
        <taxon>Oscillospiraceae</taxon>
        <taxon>Ruminococcus</taxon>
    </lineage>
</organism>
<dbReference type="InterPro" id="IPR005170">
    <property type="entry name" value="Transptr-assoc_dom"/>
</dbReference>
<dbReference type="SUPFAM" id="SSF56176">
    <property type="entry name" value="FAD-binding/transporter-associated domain-like"/>
    <property type="match status" value="1"/>
</dbReference>
<reference evidence="14 15" key="1">
    <citation type="submission" date="2013-07" db="EMBL/GenBank/DDBJ databases">
        <authorList>
            <person name="Weinstock G."/>
            <person name="Sodergren E."/>
            <person name="Wylie T."/>
            <person name="Fulton L."/>
            <person name="Fulton R."/>
            <person name="Fronick C."/>
            <person name="O'Laughlin M."/>
            <person name="Godfrey J."/>
            <person name="Miner T."/>
            <person name="Herter B."/>
            <person name="Appelbaum E."/>
            <person name="Cordes M."/>
            <person name="Lek S."/>
            <person name="Wollam A."/>
            <person name="Pepin K.H."/>
            <person name="Palsikar V.B."/>
            <person name="Mitreva M."/>
            <person name="Wilson R.K."/>
        </authorList>
    </citation>
    <scope>NUCLEOTIDE SEQUENCE [LARGE SCALE GENOMIC DNA]</scope>
    <source>
        <strain evidence="14 15">ATCC 27760</strain>
    </source>
</reference>
<dbReference type="Gene3D" id="3.10.580.10">
    <property type="entry name" value="CBS-domain"/>
    <property type="match status" value="1"/>
</dbReference>
<dbReference type="SUPFAM" id="SSF54631">
    <property type="entry name" value="CBS-domain pair"/>
    <property type="match status" value="1"/>
</dbReference>
<evidence type="ECO:0000256" key="8">
    <source>
        <dbReference type="PROSITE-ProRule" id="PRU00703"/>
    </source>
</evidence>
<dbReference type="PATRIC" id="fig|411473.3.peg.1908"/>
<gene>
    <name evidence="14" type="ORF">RUMCAL_02298</name>
</gene>
<feature type="domain" description="CNNM transmembrane" evidence="13">
    <location>
        <begin position="1"/>
        <end position="178"/>
    </location>
</feature>
<feature type="transmembrane region" description="Helical" evidence="10">
    <location>
        <begin position="118"/>
        <end position="143"/>
    </location>
</feature>
<sequence>MGYVIPILILVAFSALFSSTETAFACVNKIRLKHMADSGDKRAEKALDIANRYEQALTAILVGNNVVNIAASSLATILFTAYFGSAGAAISTVVMTILVLTFGEVLPKSYAKSHADKLALALGGILSRFTLLMTPFVLFFGLLSRAFTAKEETPSVTEDELKYIIDEIEEEGVLEEQESDLVISALQFDETSVSDILIPRVRMVALPSDATVEEAKQLFLSNHFSRFPVYEKDMDNIIGMITNKDFFRLMCGEFTELSEITQNVIYVPETKRISDILRDMQHAKTHLAIVVDQYGGTKGMVTLEDIIEQLVGEIYDESDEVIHEFQKTAPHTYTILGSFSISDVCSALDEEDAPAKVPETDCTTIGGWVMELLGHIPDAGETVEHDNFHFTVLEVENQTIQSIRLEVTPPPAENGESK</sequence>
<evidence type="ECO:0000256" key="4">
    <source>
        <dbReference type="ARBA" id="ARBA00022737"/>
    </source>
</evidence>
<keyword evidence="7 9" id="KW-0472">Membrane</keyword>
<dbReference type="InterPro" id="IPR036318">
    <property type="entry name" value="FAD-bd_PCMH-like_sf"/>
</dbReference>
<dbReference type="CDD" id="cd04590">
    <property type="entry name" value="CBS_pair_CorC_HlyC_assoc"/>
    <property type="match status" value="1"/>
</dbReference>
<dbReference type="EMBL" id="AWVF01000285">
    <property type="protein sequence ID" value="ERJ93272.1"/>
    <property type="molecule type" value="Genomic_DNA"/>
</dbReference>
<feature type="signal peptide" evidence="11">
    <location>
        <begin position="1"/>
        <end position="25"/>
    </location>
</feature>
<evidence type="ECO:0000256" key="1">
    <source>
        <dbReference type="ARBA" id="ARBA00004141"/>
    </source>
</evidence>
<dbReference type="FunFam" id="3.10.580.10:FF:000002">
    <property type="entry name" value="Magnesium/cobalt efflux protein CorC"/>
    <property type="match status" value="1"/>
</dbReference>
<evidence type="ECO:0000256" key="7">
    <source>
        <dbReference type="ARBA" id="ARBA00023136"/>
    </source>
</evidence>
<dbReference type="InterPro" id="IPR000644">
    <property type="entry name" value="CBS_dom"/>
</dbReference>
<feature type="transmembrane region" description="Helical" evidence="10">
    <location>
        <begin position="82"/>
        <end position="106"/>
    </location>
</feature>
<dbReference type="InterPro" id="IPR002550">
    <property type="entry name" value="CNNM"/>
</dbReference>
<keyword evidence="15" id="KW-1185">Reference proteome</keyword>
<evidence type="ECO:0000259" key="13">
    <source>
        <dbReference type="PROSITE" id="PS51846"/>
    </source>
</evidence>
<feature type="domain" description="CBS" evidence="12">
    <location>
        <begin position="260"/>
        <end position="317"/>
    </location>
</feature>
<evidence type="ECO:0000259" key="12">
    <source>
        <dbReference type="PROSITE" id="PS51371"/>
    </source>
</evidence>
<comment type="caution">
    <text evidence="14">The sequence shown here is derived from an EMBL/GenBank/DDBJ whole genome shotgun (WGS) entry which is preliminary data.</text>
</comment>
<evidence type="ECO:0000313" key="15">
    <source>
        <dbReference type="Proteomes" id="UP000016662"/>
    </source>
</evidence>
<feature type="chain" id="PRO_5004630883" description="CBS domain protein" evidence="11">
    <location>
        <begin position="26"/>
        <end position="418"/>
    </location>
</feature>
<dbReference type="PROSITE" id="PS51846">
    <property type="entry name" value="CNNM"/>
    <property type="match status" value="1"/>
</dbReference>
<dbReference type="Proteomes" id="UP000016662">
    <property type="component" value="Unassembled WGS sequence"/>
</dbReference>
<dbReference type="HOGENOM" id="CLU_015237_4_1_9"/>
<evidence type="ECO:0000256" key="9">
    <source>
        <dbReference type="PROSITE-ProRule" id="PRU01193"/>
    </source>
</evidence>
<dbReference type="GO" id="GO:0050660">
    <property type="term" value="F:flavin adenine dinucleotide binding"/>
    <property type="evidence" value="ECO:0007669"/>
    <property type="project" value="InterPro"/>
</dbReference>
<dbReference type="SMART" id="SM01091">
    <property type="entry name" value="CorC_HlyC"/>
    <property type="match status" value="1"/>
</dbReference>
<dbReference type="Pfam" id="PF00571">
    <property type="entry name" value="CBS"/>
    <property type="match status" value="2"/>
</dbReference>
<dbReference type="PANTHER" id="PTHR22777:SF17">
    <property type="entry name" value="UPF0053 PROTEIN SLL0260"/>
    <property type="match status" value="1"/>
</dbReference>
<proteinExistence type="inferred from homology"/>
<keyword evidence="4" id="KW-0677">Repeat</keyword>
<keyword evidence="3 9" id="KW-0812">Transmembrane</keyword>
<dbReference type="InterPro" id="IPR016169">
    <property type="entry name" value="FAD-bd_PCMH_sub2"/>
</dbReference>
<protein>
    <recommendedName>
        <fullName evidence="16">CBS domain protein</fullName>
    </recommendedName>
</protein>
<evidence type="ECO:0000256" key="2">
    <source>
        <dbReference type="ARBA" id="ARBA00006337"/>
    </source>
</evidence>
<name>U2KLV6_9FIRM</name>
<dbReference type="GO" id="GO:0005886">
    <property type="term" value="C:plasma membrane"/>
    <property type="evidence" value="ECO:0007669"/>
    <property type="project" value="TreeGrafter"/>
</dbReference>
<dbReference type="InterPro" id="IPR044751">
    <property type="entry name" value="Ion_transp-like_CBS"/>
</dbReference>
<dbReference type="PANTHER" id="PTHR22777">
    <property type="entry name" value="HEMOLYSIN-RELATED"/>
    <property type="match status" value="1"/>
</dbReference>
<dbReference type="AlphaFoldDB" id="U2KLV6"/>
<evidence type="ECO:0000313" key="14">
    <source>
        <dbReference type="EMBL" id="ERJ93272.1"/>
    </source>
</evidence>
<dbReference type="RefSeq" id="WP_021680454.1">
    <property type="nucleotide sequence ID" value="NZ_KI260291.1"/>
</dbReference>
<dbReference type="InterPro" id="IPR046342">
    <property type="entry name" value="CBS_dom_sf"/>
</dbReference>
<evidence type="ECO:0000256" key="10">
    <source>
        <dbReference type="SAM" id="Phobius"/>
    </source>
</evidence>
<dbReference type="OrthoDB" id="9798188at2"/>
<dbReference type="eggNOG" id="COG1253">
    <property type="taxonomic scope" value="Bacteria"/>
</dbReference>
<dbReference type="Gene3D" id="3.30.465.10">
    <property type="match status" value="1"/>
</dbReference>
<keyword evidence="6 8" id="KW-0129">CBS domain</keyword>
<dbReference type="Pfam" id="PF01595">
    <property type="entry name" value="CNNM"/>
    <property type="match status" value="1"/>
</dbReference>
<evidence type="ECO:0000256" key="11">
    <source>
        <dbReference type="SAM" id="SignalP"/>
    </source>
</evidence>
<comment type="similarity">
    <text evidence="2">Belongs to the UPF0053 family.</text>
</comment>
<evidence type="ECO:0000256" key="6">
    <source>
        <dbReference type="ARBA" id="ARBA00023122"/>
    </source>
</evidence>
<evidence type="ECO:0000256" key="3">
    <source>
        <dbReference type="ARBA" id="ARBA00022692"/>
    </source>
</evidence>
<evidence type="ECO:0000256" key="5">
    <source>
        <dbReference type="ARBA" id="ARBA00022989"/>
    </source>
</evidence>
<evidence type="ECO:0008006" key="16">
    <source>
        <dbReference type="Google" id="ProtNLM"/>
    </source>
</evidence>
<accession>U2KLV6</accession>